<protein>
    <submittedName>
        <fullName evidence="2">Uncharacterized protein</fullName>
    </submittedName>
</protein>
<dbReference type="PANTHER" id="PTHR33872:SF2">
    <property type="entry name" value="DNA POLYMERASE EPSILON CATALYTIC SUBUNIT A"/>
    <property type="match status" value="1"/>
</dbReference>
<accession>A0A835IP00</accession>
<dbReference type="EMBL" id="JADFTS010000002">
    <property type="protein sequence ID" value="KAF9620118.1"/>
    <property type="molecule type" value="Genomic_DNA"/>
</dbReference>
<comment type="caution">
    <text evidence="2">The sequence shown here is derived from an EMBL/GenBank/DDBJ whole genome shotgun (WGS) entry which is preliminary data.</text>
</comment>
<dbReference type="OrthoDB" id="1858881at2759"/>
<dbReference type="Proteomes" id="UP000631114">
    <property type="component" value="Unassembled WGS sequence"/>
</dbReference>
<evidence type="ECO:0000313" key="2">
    <source>
        <dbReference type="EMBL" id="KAF9620118.1"/>
    </source>
</evidence>
<evidence type="ECO:0000313" key="3">
    <source>
        <dbReference type="Proteomes" id="UP000631114"/>
    </source>
</evidence>
<dbReference type="PANTHER" id="PTHR33872">
    <property type="entry name" value="DNA POLYMERASE EPSILON CATALYTIC SUBUNIT A"/>
    <property type="match status" value="1"/>
</dbReference>
<gene>
    <name evidence="2" type="ORF">IFM89_010768</name>
</gene>
<name>A0A835IP00_9MAGN</name>
<keyword evidence="3" id="KW-1185">Reference proteome</keyword>
<feature type="region of interest" description="Disordered" evidence="1">
    <location>
        <begin position="1"/>
        <end position="25"/>
    </location>
</feature>
<feature type="compositionally biased region" description="Polar residues" evidence="1">
    <location>
        <begin position="9"/>
        <end position="24"/>
    </location>
</feature>
<sequence length="137" mass="15329">MGSLMGGWDTSNPDSKSVIYQRNKSSTREEIEAYWRSRGNTEKELLQDGSCSPASTQVNTINESGGILQRSNSLPVTDRKGDFLDIDPETALKKPMKTDDWWTRSNWAFLNDPPVIAAEGPSYKYASQYHITDYGSA</sequence>
<reference evidence="2 3" key="1">
    <citation type="submission" date="2020-10" db="EMBL/GenBank/DDBJ databases">
        <title>The Coptis chinensis genome and diversification of protoberbering-type alkaloids.</title>
        <authorList>
            <person name="Wang B."/>
            <person name="Shu S."/>
            <person name="Song C."/>
            <person name="Liu Y."/>
        </authorList>
    </citation>
    <scope>NUCLEOTIDE SEQUENCE [LARGE SCALE GENOMIC DNA]</scope>
    <source>
        <strain evidence="2">HL-2020</strain>
        <tissue evidence="2">Leaf</tissue>
    </source>
</reference>
<dbReference type="AlphaFoldDB" id="A0A835IP00"/>
<evidence type="ECO:0000256" key="1">
    <source>
        <dbReference type="SAM" id="MobiDB-lite"/>
    </source>
</evidence>
<organism evidence="2 3">
    <name type="scientific">Coptis chinensis</name>
    <dbReference type="NCBI Taxonomy" id="261450"/>
    <lineage>
        <taxon>Eukaryota</taxon>
        <taxon>Viridiplantae</taxon>
        <taxon>Streptophyta</taxon>
        <taxon>Embryophyta</taxon>
        <taxon>Tracheophyta</taxon>
        <taxon>Spermatophyta</taxon>
        <taxon>Magnoliopsida</taxon>
        <taxon>Ranunculales</taxon>
        <taxon>Ranunculaceae</taxon>
        <taxon>Coptidoideae</taxon>
        <taxon>Coptis</taxon>
    </lineage>
</organism>
<proteinExistence type="predicted"/>